<feature type="active site" description="Proton acceptor" evidence="5">
    <location>
        <position position="132"/>
    </location>
</feature>
<dbReference type="InterPro" id="IPR011004">
    <property type="entry name" value="Trimer_LpxA-like_sf"/>
</dbReference>
<dbReference type="CDD" id="cd03360">
    <property type="entry name" value="LbH_AT_putative"/>
    <property type="match status" value="1"/>
</dbReference>
<feature type="site" description="Increases basicity of active site His" evidence="5">
    <location>
        <position position="133"/>
    </location>
</feature>
<sequence length="205" mass="21958">MVIAGAGGHALEVLDVLISKNMASGVLFYDDLSTNTYFQETYPVVKNKEELKLRFEEDPHFIIGVGDCKARRYFHELFESLGGIHLAIHAKSSIVSDFAQLNQTDVFNFCFIGSNVVSGKGTMINSGSQVHHEVQIGQFSNINPGVQLIGKCHIGDNCSIGTGAIVLPKIKIGNNVTVGAGTVVTKDVPDNCTLVGVPGKVIKIA</sequence>
<evidence type="ECO:0000256" key="4">
    <source>
        <dbReference type="ARBA" id="ARBA00023315"/>
    </source>
</evidence>
<dbReference type="EMBL" id="BJYV01000001">
    <property type="protein sequence ID" value="GEO19529.1"/>
    <property type="molecule type" value="Genomic_DNA"/>
</dbReference>
<evidence type="ECO:0000256" key="3">
    <source>
        <dbReference type="ARBA" id="ARBA00022737"/>
    </source>
</evidence>
<evidence type="ECO:0000256" key="1">
    <source>
        <dbReference type="ARBA" id="ARBA00007274"/>
    </source>
</evidence>
<comment type="similarity">
    <text evidence="1">Belongs to the transferase hexapeptide repeat family.</text>
</comment>
<keyword evidence="3" id="KW-0677">Repeat</keyword>
<dbReference type="InterPro" id="IPR050179">
    <property type="entry name" value="Trans_hexapeptide_repeat"/>
</dbReference>
<dbReference type="RefSeq" id="WP_020891616.1">
    <property type="nucleotide sequence ID" value="NZ_BJYV01000001.1"/>
</dbReference>
<dbReference type="Gene3D" id="2.160.10.10">
    <property type="entry name" value="Hexapeptide repeat proteins"/>
    <property type="match status" value="1"/>
</dbReference>
<proteinExistence type="inferred from homology"/>
<dbReference type="InterPro" id="IPR001451">
    <property type="entry name" value="Hexapep"/>
</dbReference>
<keyword evidence="2 8" id="KW-0808">Transferase</keyword>
<protein>
    <submittedName>
        <fullName evidence="8">Transferase</fullName>
    </submittedName>
</protein>
<comment type="caution">
    <text evidence="8">The sequence shown here is derived from an EMBL/GenBank/DDBJ whole genome shotgun (WGS) entry which is preliminary data.</text>
</comment>
<dbReference type="InterPro" id="IPR018357">
    <property type="entry name" value="Hexapep_transf_CS"/>
</dbReference>
<dbReference type="PROSITE" id="PS00101">
    <property type="entry name" value="HEXAPEP_TRANSFERASES"/>
    <property type="match status" value="1"/>
</dbReference>
<reference evidence="8 9" key="1">
    <citation type="submission" date="2019-07" db="EMBL/GenBank/DDBJ databases">
        <title>Whole genome shotgun sequence of Cyclobacterium qasimii NBRC 106168.</title>
        <authorList>
            <person name="Hosoyama A."/>
            <person name="Uohara A."/>
            <person name="Ohji S."/>
            <person name="Ichikawa N."/>
        </authorList>
    </citation>
    <scope>NUCLEOTIDE SEQUENCE [LARGE SCALE GENOMIC DNA]</scope>
    <source>
        <strain evidence="8 9">NBRC 106168</strain>
    </source>
</reference>
<dbReference type="Gene3D" id="3.40.50.20">
    <property type="match status" value="1"/>
</dbReference>
<evidence type="ECO:0000256" key="2">
    <source>
        <dbReference type="ARBA" id="ARBA00022679"/>
    </source>
</evidence>
<dbReference type="PANTHER" id="PTHR43300">
    <property type="entry name" value="ACETYLTRANSFERASE"/>
    <property type="match status" value="1"/>
</dbReference>
<evidence type="ECO:0000256" key="6">
    <source>
        <dbReference type="PIRSR" id="PIRSR620019-2"/>
    </source>
</evidence>
<evidence type="ECO:0000256" key="5">
    <source>
        <dbReference type="PIRSR" id="PIRSR620019-1"/>
    </source>
</evidence>
<dbReference type="GO" id="GO:0016746">
    <property type="term" value="F:acyltransferase activity"/>
    <property type="evidence" value="ECO:0007669"/>
    <property type="project" value="UniProtKB-KW"/>
</dbReference>
<evidence type="ECO:0000259" key="7">
    <source>
        <dbReference type="Pfam" id="PF17836"/>
    </source>
</evidence>
<feature type="binding site" evidence="6">
    <location>
        <position position="66"/>
    </location>
    <ligand>
        <name>substrate</name>
    </ligand>
</feature>
<accession>A0A512C5P2</accession>
<gene>
    <name evidence="8" type="primary">lpsB</name>
    <name evidence="8" type="ORF">CQA01_00630</name>
</gene>
<feature type="domain" description="PglD N-terminal" evidence="7">
    <location>
        <begin position="2"/>
        <end position="75"/>
    </location>
</feature>
<dbReference type="Pfam" id="PF00132">
    <property type="entry name" value="Hexapep"/>
    <property type="match status" value="1"/>
</dbReference>
<keyword evidence="9" id="KW-1185">Reference proteome</keyword>
<evidence type="ECO:0000313" key="9">
    <source>
        <dbReference type="Proteomes" id="UP000321301"/>
    </source>
</evidence>
<organism evidence="8 9">
    <name type="scientific">Cyclobacterium qasimii</name>
    <dbReference type="NCBI Taxonomy" id="1350429"/>
    <lineage>
        <taxon>Bacteria</taxon>
        <taxon>Pseudomonadati</taxon>
        <taxon>Bacteroidota</taxon>
        <taxon>Cytophagia</taxon>
        <taxon>Cytophagales</taxon>
        <taxon>Cyclobacteriaceae</taxon>
        <taxon>Cyclobacterium</taxon>
    </lineage>
</organism>
<dbReference type="NCBIfam" id="TIGR03570">
    <property type="entry name" value="NeuD_NnaD"/>
    <property type="match status" value="1"/>
</dbReference>
<dbReference type="AlphaFoldDB" id="A0A512C5P2"/>
<dbReference type="InterPro" id="IPR041561">
    <property type="entry name" value="PglD_N"/>
</dbReference>
<keyword evidence="4" id="KW-0012">Acyltransferase</keyword>
<dbReference type="Pfam" id="PF17836">
    <property type="entry name" value="PglD_N"/>
    <property type="match status" value="1"/>
</dbReference>
<dbReference type="InterPro" id="IPR020019">
    <property type="entry name" value="AcTrfase_PglD-like"/>
</dbReference>
<dbReference type="Proteomes" id="UP000321301">
    <property type="component" value="Unassembled WGS sequence"/>
</dbReference>
<dbReference type="SUPFAM" id="SSF51161">
    <property type="entry name" value="Trimeric LpxA-like enzymes"/>
    <property type="match status" value="1"/>
</dbReference>
<evidence type="ECO:0000313" key="8">
    <source>
        <dbReference type="EMBL" id="GEO19529.1"/>
    </source>
</evidence>
<name>A0A512C5P2_9BACT</name>
<dbReference type="PANTHER" id="PTHR43300:SF7">
    <property type="entry name" value="UDP-N-ACETYLBACILLOSAMINE N-ACETYLTRANSFERASE"/>
    <property type="match status" value="1"/>
</dbReference>